<feature type="coiled-coil region" evidence="9">
    <location>
        <begin position="1498"/>
        <end position="1525"/>
    </location>
</feature>
<feature type="region of interest" description="Disordered" evidence="10">
    <location>
        <begin position="2714"/>
        <end position="2773"/>
    </location>
</feature>
<comment type="caution">
    <text evidence="13">The sequence shown here is derived from an EMBL/GenBank/DDBJ whole genome shotgun (WGS) entry which is preliminary data.</text>
</comment>
<feature type="compositionally biased region" description="Low complexity" evidence="10">
    <location>
        <begin position="1681"/>
        <end position="1697"/>
    </location>
</feature>
<evidence type="ECO:0000256" key="6">
    <source>
        <dbReference type="ARBA" id="ARBA00055261"/>
    </source>
</evidence>
<feature type="compositionally biased region" description="Basic and acidic residues" evidence="10">
    <location>
        <begin position="1081"/>
        <end position="1097"/>
    </location>
</feature>
<feature type="region of interest" description="Disordered" evidence="10">
    <location>
        <begin position="1987"/>
        <end position="2043"/>
    </location>
</feature>
<evidence type="ECO:0000256" key="8">
    <source>
        <dbReference type="PROSITE-ProRule" id="PRU00146"/>
    </source>
</evidence>
<feature type="region of interest" description="Disordered" evidence="10">
    <location>
        <begin position="812"/>
        <end position="973"/>
    </location>
</feature>
<feature type="compositionally biased region" description="Low complexity" evidence="10">
    <location>
        <begin position="1987"/>
        <end position="1998"/>
    </location>
</feature>
<dbReference type="SUPFAM" id="SSF57903">
    <property type="entry name" value="FYVE/PHD zinc finger"/>
    <property type="match status" value="1"/>
</dbReference>
<feature type="compositionally biased region" description="Polar residues" evidence="10">
    <location>
        <begin position="2892"/>
        <end position="2907"/>
    </location>
</feature>
<keyword evidence="9" id="KW-0175">Coiled coil</keyword>
<dbReference type="InterPro" id="IPR019542">
    <property type="entry name" value="Enhancer_polycomb-like_N"/>
</dbReference>
<evidence type="ECO:0000256" key="10">
    <source>
        <dbReference type="SAM" id="MobiDB-lite"/>
    </source>
</evidence>
<proteinExistence type="inferred from homology"/>
<feature type="compositionally biased region" description="Basic and acidic residues" evidence="10">
    <location>
        <begin position="951"/>
        <end position="971"/>
    </location>
</feature>
<accession>A0AAN9TTW0</accession>
<keyword evidence="2" id="KW-0677">Repeat</keyword>
<dbReference type="InterPro" id="IPR050701">
    <property type="entry name" value="Histone_Mod_Regulator"/>
</dbReference>
<comment type="function">
    <text evidence="6">May function as a negative regulator of the EGFR/Ras/MAPK signaling pathway during eye development.</text>
</comment>
<protein>
    <recommendedName>
        <fullName evidence="7">PHD finger protein rhinoceros</fullName>
    </recommendedName>
</protein>
<dbReference type="FunFam" id="3.30.40.10:FF:000004">
    <property type="entry name" value="Jade family PHD finger 2"/>
    <property type="match status" value="1"/>
</dbReference>
<feature type="compositionally biased region" description="Low complexity" evidence="10">
    <location>
        <begin position="2803"/>
        <end position="2814"/>
    </location>
</feature>
<dbReference type="Pfam" id="PF13831">
    <property type="entry name" value="PHD_2"/>
    <property type="match status" value="1"/>
</dbReference>
<feature type="compositionally biased region" description="Low complexity" evidence="10">
    <location>
        <begin position="884"/>
        <end position="907"/>
    </location>
</feature>
<dbReference type="EMBL" id="JBBCAQ010000032">
    <property type="protein sequence ID" value="KAK7583881.1"/>
    <property type="molecule type" value="Genomic_DNA"/>
</dbReference>
<dbReference type="PANTHER" id="PTHR13793">
    <property type="entry name" value="PHD FINGER PROTEINS"/>
    <property type="match status" value="1"/>
</dbReference>
<feature type="compositionally biased region" description="Polar residues" evidence="10">
    <location>
        <begin position="1863"/>
        <end position="1875"/>
    </location>
</feature>
<feature type="compositionally biased region" description="Low complexity" evidence="10">
    <location>
        <begin position="655"/>
        <end position="670"/>
    </location>
</feature>
<dbReference type="FunFam" id="3.30.40.10:FF:000030">
    <property type="entry name" value="Protein Jade-1 isoform 1"/>
    <property type="match status" value="1"/>
</dbReference>
<feature type="compositionally biased region" description="Low complexity" evidence="10">
    <location>
        <begin position="716"/>
        <end position="725"/>
    </location>
</feature>
<sequence>MSHRGKRQALSRLDDITPVATKRRKGRASATAEEEEASPLEQRPYSSVSHTSSDMKMSSIYNRSVTDAPAELFRKDLISAMKLPDSEPLTSDHYWVITDQWKQEWERGVQVPVKPDSLPGPVVRSVNTNVNYKKPHLEFKLPKNKYIRITKDEHFRVDEHYLSNVGIQAEKCCAYDLEDVDVVWLNILNGERALLGLTPISQDQLERIIEELEMRCWEKVHAIVKEEEGLALEFDESVICDVCRSPDSEDGNEMVFCDCCNICVHQACYGITSIPSGSWLCRTCNLGLRPECVLCPNKNGAMKSTRSGQKWAHVSCALWIPEVSIGCVEKMEPITKISSIPQSRWALICVLCRERVGACIQCSVKTCKTAYHVTCAFKHGLEMRAIIDEESNTDDDNTVKLRSYCQKHSVSCKKESSCVSGSASDEDVKKKQRKDMTTEEKSHARAIKLQEIESEFEKHVTIKDINRKYDVDADGLEYIYNYWVLKRRAAFNRPLIAARSEDASDLLNKNQEQVDQEKMRMFVQLRQDLERVRNLCYMVSRREKLSRTYQRLREQTFYKQAALLSDTRISLSTAEINSIKEANHGPSIYDRLYSHANAPDLSTDFETMVLRIAGRSESELSPGHSFNGYVSGKNGKRSCFNGDYGKGSGNSGYYESLSSSASDTETKSPSTTMDIESDTRSKVNNCMNKSQRKNSVENRTKDTGRRRTKPTPTLVSPISSDLTSSSDDDDESSSRKSGSKPSQKHKKSTATSKKISVKKQSSVTNNTVNPASKRFLGGRSASISPAEDEDDDDSEQENKLLRIKTKTGFISKNTSVSKIYSSDSDSPTSSSVGNSDAEEETKCADSKQVRTKASMKEFSASGGNAGTNHRTPKDRSGSNGINKSVSFLSSSSSSTASSASKNTSIAATEKRRRMDKLFNEESGDETSHKNADQDDSDSDVFLPQRKPTKTVADRSRATKPRKNETREKEVRSPLFDSVAKKNVGRKECIKNDASAYDGSADRTTQNHNSSSNYDMLTLVPQRAAAKKAIKAIEHIKNGMVKPATVLETAEETIKASKAVKPWTLSTKKEHHQSSTPTKNKVSVDDDSSKVASLDKRQKTLPASLTTATSSSPIRPIGSHTAASSGSVTLAPTSSSLASSSSTSLTSHLTSNSSTCSATPSASLSSAAPTAPVAAPAATKKASTSSSSSSSYSSSSSSSSSSDSSSSGESSSSSNSSSSSGSSSSSSESEGEDEVKPNLTVPKLTAPISVVSSISTSVTQTTSSAGIGKISSPLTRVAAERDERDVASAKRDIESISNETKSSSKVIPYADDRDECKPLLSSLQDLAASSEQKSSSGHLPVSLSSPVRETLKDDYSHTADDHSFLTETKEAIENLPKDEQNFFSRIWESTTSITTSSTATSIVTSDTAAAISAANSKNSIMHMIVDDDDDNMENTSEKHDSPLSPVLPNRSLFSPQLMKDIDLSPFDDMNENNNLTDNSNMSLLSLSALNFDANFSFKENSKEDSARETKNLVEKLKQEMKRKQHSGGDKLDSMGSAPTPDVLLNHIDDDEDTETINDQMNADKIGSNELMKEDRISLDSCTQQPLRQESSLMNISPNSSLLLPESDPSLRITPNMAAQAFAGSCEDAVILPKENPPMSDSLQVPWPSSERRFDDGAQSSPYTNAPDRWSESVVLPSRRSDCSSVSVSSRSSTSSTYSEPPNQQTSHGDDVGVSRLEQPLELPPHLHKSMADFLRPAADSIFGAAPPGGSLSDIYSYDDHQLPFGKSAFDPNTSITSDNKSLYTHSGAAPQTVQQSPVSLFAPSSMSSYDSVAAFSNPSSMMNNAFSQPLSVATASFTTTSQNMAIIASIISPVAPPPLHSDETPTAATPVSSDSVTFEDKSANSSTSDASCTMAPCLEKSVTEEEPPPTPQLIQPELTLPQQQPILTQPRPEDDVYSSAEKEKENIFTNVNDLVSNASSTTVPIPSPASAPLTTKEAPTSVQSVVAKSPASVSVSPAQLEPAVTKGKTREPSTRKNHRNNNKNASNRRGRGRGRGRGRSRNANCFYREMDDDISSKLVGTVYDFDDDDDDLTSDNFTNLKAMRERRKSTDTAYCDRFSTSSKDTCYSPKFASPSSQHQPPSSKRKSSVASTPDRRTSHRIQLSPLCEIGNNVRILPKDMVSRGESVPPPDHDEDEDDEDEVPEEEDDEEEEPVVEKKSGSLVGAVAAGKHDRRASSIGSGAAATTSPTLPQPPVQSSAMEQFAAVQPLLPGPVDMRTYSGDVAYDTDTQMSSGFDNSSASAVKEQSKVAESAAKSSALGPDSMADIDEVLSMPVAAAAATASARGSAKNSPAVSASPRVAGDALKPCAAVAVANHFLASDPLDVVAPGEPPLVVLLDDDNQSRNQLKMKIKGPYSNANYVPVTTSMVSSVNAPHQQLPSASQSAIANDVCYGGSAAATLTTGGGGASSSANLPRMRKKELLLQYCSNINESGNNVVTMTNATGGSAAASDISSAAPIKSGPSYKLPKAVASMTTIPTKEDYKAVLDAAGFIEKKKRGKDKSAALYDASDISNNNAAAPGSGFAAGANAIGGAAGHGYHGVHHHHHHNNNNSNKHGVRSSSSDRLQPDHQQHDSLPNAYDNHSTKRKSRGNGASSSTAAHPKLKIKIGGASAVVVQNSVVGASTSSSVEEKNLRLRPPKKRLCDPNDMLPSPAFVEQLKRECIRYGSKIRSEFNANGASYDGEYSDADTSSRKQSTKEESSRKKRKRSGATSSQKSSKRKKKQEKSSSRCSSVPEAEVVRVITNDIGGEGAPKKLIIKFRGLNPPSESSASGPSTSSPPPPPSPAKPPKSSKRNLNHELDSVRTTKITPIRLKLSRSTQGYVSKTSCADEETTSSGSASAADKPKAGGPASSDAANSSMLPNELSQAAKTAPPPPSHSACSEGSSSAKGATAAGSTSATSNTTAAAAVCLSDAS</sequence>
<feature type="compositionally biased region" description="Low complexity" evidence="10">
    <location>
        <begin position="2215"/>
        <end position="2226"/>
    </location>
</feature>
<evidence type="ECO:0000256" key="3">
    <source>
        <dbReference type="ARBA" id="ARBA00022771"/>
    </source>
</evidence>
<feature type="region of interest" description="Disordered" evidence="10">
    <location>
        <begin position="1856"/>
        <end position="1891"/>
    </location>
</feature>
<feature type="region of interest" description="Disordered" evidence="10">
    <location>
        <begin position="2104"/>
        <end position="2143"/>
    </location>
</feature>
<feature type="compositionally biased region" description="Polar residues" evidence="10">
    <location>
        <begin position="2854"/>
        <end position="2865"/>
    </location>
</feature>
<evidence type="ECO:0000259" key="12">
    <source>
        <dbReference type="PROSITE" id="PS51805"/>
    </source>
</evidence>
<dbReference type="PROSITE" id="PS51805">
    <property type="entry name" value="EPHD"/>
    <property type="match status" value="1"/>
</dbReference>
<feature type="compositionally biased region" description="Basic and acidic residues" evidence="10">
    <location>
        <begin position="915"/>
        <end position="932"/>
    </location>
</feature>
<dbReference type="InterPro" id="IPR034732">
    <property type="entry name" value="EPHD"/>
</dbReference>
<dbReference type="InterPro" id="IPR013083">
    <property type="entry name" value="Znf_RING/FYVE/PHD"/>
</dbReference>
<evidence type="ECO:0000256" key="4">
    <source>
        <dbReference type="ARBA" id="ARBA00022833"/>
    </source>
</evidence>
<evidence type="ECO:0000259" key="11">
    <source>
        <dbReference type="PROSITE" id="PS50016"/>
    </source>
</evidence>
<evidence type="ECO:0000256" key="9">
    <source>
        <dbReference type="SAM" id="Coils"/>
    </source>
</evidence>
<dbReference type="InterPro" id="IPR019786">
    <property type="entry name" value="Zinc_finger_PHD-type_CS"/>
</dbReference>
<feature type="compositionally biased region" description="Low complexity" evidence="10">
    <location>
        <begin position="1099"/>
        <end position="1112"/>
    </location>
</feature>
<feature type="compositionally biased region" description="Low complexity" evidence="10">
    <location>
        <begin position="752"/>
        <end position="763"/>
    </location>
</feature>
<dbReference type="Pfam" id="PF10513">
    <property type="entry name" value="EPL1"/>
    <property type="match status" value="1"/>
</dbReference>
<feature type="region of interest" description="Disordered" evidence="10">
    <location>
        <begin position="2575"/>
        <end position="2639"/>
    </location>
</feature>
<dbReference type="InterPro" id="IPR011011">
    <property type="entry name" value="Znf_FYVE_PHD"/>
</dbReference>
<feature type="compositionally biased region" description="Basic and acidic residues" evidence="10">
    <location>
        <begin position="694"/>
        <end position="705"/>
    </location>
</feature>
<keyword evidence="4" id="KW-0862">Zinc</keyword>
<keyword evidence="14" id="KW-1185">Reference proteome</keyword>
<feature type="region of interest" description="Disordered" evidence="10">
    <location>
        <begin position="2661"/>
        <end position="2683"/>
    </location>
</feature>
<reference evidence="13 14" key="1">
    <citation type="submission" date="2024-03" db="EMBL/GenBank/DDBJ databases">
        <title>Adaptation during the transition from Ophiocordyceps entomopathogen to insect associate is accompanied by gene loss and intensified selection.</title>
        <authorList>
            <person name="Ward C.M."/>
            <person name="Onetto C.A."/>
            <person name="Borneman A.R."/>
        </authorList>
    </citation>
    <scope>NUCLEOTIDE SEQUENCE [LARGE SCALE GENOMIC DNA]</scope>
    <source>
        <strain evidence="13">AWRI1</strain>
        <tissue evidence="13">Single Adult Female</tissue>
    </source>
</reference>
<dbReference type="CDD" id="cd15573">
    <property type="entry name" value="PHD_JADE"/>
    <property type="match status" value="1"/>
</dbReference>
<feature type="domain" description="PHD-type" evidence="11">
    <location>
        <begin position="237"/>
        <end position="287"/>
    </location>
</feature>
<dbReference type="Gene3D" id="3.30.40.10">
    <property type="entry name" value="Zinc/RING finger domain, C3HC4 (zinc finger)"/>
    <property type="match status" value="2"/>
</dbReference>
<feature type="compositionally biased region" description="Pro residues" evidence="10">
    <location>
        <begin position="2815"/>
        <end position="2826"/>
    </location>
</feature>
<feature type="region of interest" description="Disordered" evidence="10">
    <location>
        <begin position="2160"/>
        <end position="2238"/>
    </location>
</feature>
<feature type="compositionally biased region" description="Low complexity" evidence="10">
    <location>
        <begin position="2112"/>
        <end position="2121"/>
    </location>
</feature>
<feature type="compositionally biased region" description="Acidic residues" evidence="10">
    <location>
        <begin position="2171"/>
        <end position="2192"/>
    </location>
</feature>
<feature type="compositionally biased region" description="Basic and acidic residues" evidence="10">
    <location>
        <begin position="2728"/>
        <end position="2740"/>
    </location>
</feature>
<feature type="region of interest" description="Disordered" evidence="10">
    <location>
        <begin position="1063"/>
        <end position="1304"/>
    </location>
</feature>
<feature type="domain" description="PHD-type" evidence="12">
    <location>
        <begin position="289"/>
        <end position="409"/>
    </location>
</feature>
<comment type="similarity">
    <text evidence="5">Belongs to the JADE family.</text>
</comment>
<feature type="compositionally biased region" description="Low complexity" evidence="10">
    <location>
        <begin position="1247"/>
        <end position="1263"/>
    </location>
</feature>
<gene>
    <name evidence="13" type="ORF">V9T40_004844</name>
</gene>
<feature type="region of interest" description="Disordered" evidence="10">
    <location>
        <begin position="417"/>
        <end position="441"/>
    </location>
</feature>
<dbReference type="PROSITE" id="PS50016">
    <property type="entry name" value="ZF_PHD_2"/>
    <property type="match status" value="1"/>
</dbReference>
<dbReference type="InterPro" id="IPR019787">
    <property type="entry name" value="Znf_PHD-finger"/>
</dbReference>
<name>A0AAN9TTW0_9HEMI</name>
<feature type="region of interest" description="Disordered" evidence="10">
    <location>
        <begin position="1630"/>
        <end position="1710"/>
    </location>
</feature>
<feature type="compositionally biased region" description="Basic residues" evidence="10">
    <location>
        <begin position="2578"/>
        <end position="2587"/>
    </location>
</feature>
<evidence type="ECO:0000256" key="5">
    <source>
        <dbReference type="ARBA" id="ARBA00038371"/>
    </source>
</evidence>
<dbReference type="GO" id="GO:0006357">
    <property type="term" value="P:regulation of transcription by RNA polymerase II"/>
    <property type="evidence" value="ECO:0007669"/>
    <property type="project" value="TreeGrafter"/>
</dbReference>
<dbReference type="Pfam" id="PF13832">
    <property type="entry name" value="zf-HC5HC2H_2"/>
    <property type="match status" value="1"/>
</dbReference>
<organism evidence="13 14">
    <name type="scientific">Parthenolecanium corni</name>
    <dbReference type="NCBI Taxonomy" id="536013"/>
    <lineage>
        <taxon>Eukaryota</taxon>
        <taxon>Metazoa</taxon>
        <taxon>Ecdysozoa</taxon>
        <taxon>Arthropoda</taxon>
        <taxon>Hexapoda</taxon>
        <taxon>Insecta</taxon>
        <taxon>Pterygota</taxon>
        <taxon>Neoptera</taxon>
        <taxon>Paraneoptera</taxon>
        <taxon>Hemiptera</taxon>
        <taxon>Sternorrhyncha</taxon>
        <taxon>Coccoidea</taxon>
        <taxon>Coccidae</taxon>
        <taxon>Parthenolecanium</taxon>
    </lineage>
</organism>
<dbReference type="GO" id="GO:0008270">
    <property type="term" value="F:zinc ion binding"/>
    <property type="evidence" value="ECO:0007669"/>
    <property type="project" value="UniProtKB-KW"/>
</dbReference>
<feature type="compositionally biased region" description="Basic residues" evidence="10">
    <location>
        <begin position="2014"/>
        <end position="2039"/>
    </location>
</feature>
<evidence type="ECO:0000256" key="7">
    <source>
        <dbReference type="ARBA" id="ARBA00068706"/>
    </source>
</evidence>
<feature type="compositionally biased region" description="Basic and acidic residues" evidence="10">
    <location>
        <begin position="426"/>
        <end position="441"/>
    </location>
</feature>
<evidence type="ECO:0000256" key="1">
    <source>
        <dbReference type="ARBA" id="ARBA00022723"/>
    </source>
</evidence>
<feature type="region of interest" description="Disordered" evidence="10">
    <location>
        <begin position="1"/>
        <end position="54"/>
    </location>
</feature>
<evidence type="ECO:0000256" key="2">
    <source>
        <dbReference type="ARBA" id="ARBA00022737"/>
    </source>
</evidence>
<dbReference type="CDD" id="cd15671">
    <property type="entry name" value="ePHD_JADE"/>
    <property type="match status" value="1"/>
</dbReference>
<dbReference type="InterPro" id="IPR001965">
    <property type="entry name" value="Znf_PHD"/>
</dbReference>
<dbReference type="SMART" id="SM00249">
    <property type="entry name" value="PHD"/>
    <property type="match status" value="2"/>
</dbReference>
<feature type="compositionally biased region" description="Acidic residues" evidence="10">
    <location>
        <begin position="786"/>
        <end position="795"/>
    </location>
</feature>
<feature type="region of interest" description="Disordered" evidence="10">
    <location>
        <begin position="2796"/>
        <end position="2941"/>
    </location>
</feature>
<dbReference type="PANTHER" id="PTHR13793:SF160">
    <property type="entry name" value="PHD FINGER PROTEIN RHINOCEROS"/>
    <property type="match status" value="1"/>
</dbReference>
<feature type="region of interest" description="Disordered" evidence="10">
    <location>
        <begin position="655"/>
        <end position="800"/>
    </location>
</feature>
<keyword evidence="3 8" id="KW-0863">Zinc-finger</keyword>
<feature type="compositionally biased region" description="Basic and acidic residues" evidence="10">
    <location>
        <begin position="1277"/>
        <end position="1293"/>
    </location>
</feature>
<evidence type="ECO:0000313" key="13">
    <source>
        <dbReference type="EMBL" id="KAK7583881.1"/>
    </source>
</evidence>
<feature type="compositionally biased region" description="Low complexity" evidence="10">
    <location>
        <begin position="815"/>
        <end position="835"/>
    </location>
</feature>
<keyword evidence="1" id="KW-0479">Metal-binding</keyword>
<evidence type="ECO:0000313" key="14">
    <source>
        <dbReference type="Proteomes" id="UP001367676"/>
    </source>
</evidence>
<dbReference type="PROSITE" id="PS01359">
    <property type="entry name" value="ZF_PHD_1"/>
    <property type="match status" value="1"/>
</dbReference>
<feature type="compositionally biased region" description="Low complexity" evidence="10">
    <location>
        <begin position="2916"/>
        <end position="2941"/>
    </location>
</feature>
<feature type="compositionally biased region" description="Polar residues" evidence="10">
    <location>
        <begin position="1294"/>
        <end position="1304"/>
    </location>
</feature>
<feature type="compositionally biased region" description="Polar residues" evidence="10">
    <location>
        <begin position="44"/>
        <end position="54"/>
    </location>
</feature>
<dbReference type="Proteomes" id="UP001367676">
    <property type="component" value="Unassembled WGS sequence"/>
</dbReference>
<feature type="compositionally biased region" description="Low complexity" evidence="10">
    <location>
        <begin position="1126"/>
        <end position="1227"/>
    </location>
</feature>